<organism evidence="5 6">
    <name type="scientific">Winogradskya humida</name>
    <dbReference type="NCBI Taxonomy" id="113566"/>
    <lineage>
        <taxon>Bacteria</taxon>
        <taxon>Bacillati</taxon>
        <taxon>Actinomycetota</taxon>
        <taxon>Actinomycetes</taxon>
        <taxon>Micromonosporales</taxon>
        <taxon>Micromonosporaceae</taxon>
        <taxon>Winogradskya</taxon>
    </lineage>
</organism>
<evidence type="ECO:0000259" key="3">
    <source>
        <dbReference type="Pfam" id="PF02836"/>
    </source>
</evidence>
<evidence type="ECO:0000256" key="2">
    <source>
        <dbReference type="SAM" id="SignalP"/>
    </source>
</evidence>
<dbReference type="InterPro" id="IPR051913">
    <property type="entry name" value="GH2_Domain-Containing"/>
</dbReference>
<dbReference type="Pfam" id="PF02836">
    <property type="entry name" value="Glyco_hydro_2_C"/>
    <property type="match status" value="1"/>
</dbReference>
<evidence type="ECO:0000313" key="5">
    <source>
        <dbReference type="EMBL" id="GIE24943.1"/>
    </source>
</evidence>
<evidence type="ECO:0000313" key="6">
    <source>
        <dbReference type="Proteomes" id="UP000603200"/>
    </source>
</evidence>
<proteinExistence type="inferred from homology"/>
<dbReference type="InterPro" id="IPR008979">
    <property type="entry name" value="Galactose-bd-like_sf"/>
</dbReference>
<dbReference type="PANTHER" id="PTHR42732">
    <property type="entry name" value="BETA-GALACTOSIDASE"/>
    <property type="match status" value="1"/>
</dbReference>
<evidence type="ECO:0000256" key="1">
    <source>
        <dbReference type="ARBA" id="ARBA00007401"/>
    </source>
</evidence>
<gene>
    <name evidence="5" type="ORF">Ahu01nite_080450</name>
</gene>
<dbReference type="RefSeq" id="WP_203841918.1">
    <property type="nucleotide sequence ID" value="NZ_BAAATV010000001.1"/>
</dbReference>
<feature type="domain" description="Glycosyl hydrolases family 2 sugar binding" evidence="4">
    <location>
        <begin position="132"/>
        <end position="236"/>
    </location>
</feature>
<dbReference type="InterPro" id="IPR017853">
    <property type="entry name" value="GH"/>
</dbReference>
<dbReference type="InterPro" id="IPR006104">
    <property type="entry name" value="Glyco_hydro_2_N"/>
</dbReference>
<dbReference type="Pfam" id="PF02837">
    <property type="entry name" value="Glyco_hydro_2_N"/>
    <property type="match status" value="1"/>
</dbReference>
<keyword evidence="6" id="KW-1185">Reference proteome</keyword>
<feature type="signal peptide" evidence="2">
    <location>
        <begin position="1"/>
        <end position="27"/>
    </location>
</feature>
<dbReference type="PANTHER" id="PTHR42732:SF1">
    <property type="entry name" value="BETA-MANNOSIDASE"/>
    <property type="match status" value="1"/>
</dbReference>
<dbReference type="Proteomes" id="UP000603200">
    <property type="component" value="Unassembled WGS sequence"/>
</dbReference>
<dbReference type="SUPFAM" id="SSF51445">
    <property type="entry name" value="(Trans)glycosidases"/>
    <property type="match status" value="1"/>
</dbReference>
<dbReference type="EMBL" id="BOMN01000113">
    <property type="protein sequence ID" value="GIE24943.1"/>
    <property type="molecule type" value="Genomic_DNA"/>
</dbReference>
<dbReference type="InterPro" id="IPR006103">
    <property type="entry name" value="Glyco_hydro_2_cat"/>
</dbReference>
<protein>
    <submittedName>
        <fullName evidence="5">Beta-galactosidase</fullName>
    </submittedName>
</protein>
<comment type="caution">
    <text evidence="5">The sequence shown here is derived from an EMBL/GenBank/DDBJ whole genome shotgun (WGS) entry which is preliminary data.</text>
</comment>
<feature type="domain" description="Glycoside hydrolase family 2 catalytic" evidence="3">
    <location>
        <begin position="418"/>
        <end position="531"/>
    </location>
</feature>
<reference evidence="5 6" key="1">
    <citation type="submission" date="2021-01" db="EMBL/GenBank/DDBJ databases">
        <title>Whole genome shotgun sequence of Actinoplanes humidus NBRC 14915.</title>
        <authorList>
            <person name="Komaki H."/>
            <person name="Tamura T."/>
        </authorList>
    </citation>
    <scope>NUCLEOTIDE SEQUENCE [LARGE SCALE GENOMIC DNA]</scope>
    <source>
        <strain evidence="5 6">NBRC 14915</strain>
    </source>
</reference>
<dbReference type="Gene3D" id="2.60.120.260">
    <property type="entry name" value="Galactose-binding domain-like"/>
    <property type="match status" value="1"/>
</dbReference>
<name>A0ABQ4A274_9ACTN</name>
<comment type="similarity">
    <text evidence="1">Belongs to the glycosyl hydrolase 2 family.</text>
</comment>
<sequence>MIINRLAAGAALIAGFLIALPTGSALAAAPASGAASTSGTVSTSGAAPASGRAPTFDASYLGGVSGAKPERTVNLAGTWQFTPLTDTVCTGGGPFGTTTGPMTCVDSTATAKPTTIQVPGGGWLKQGWTNLSRAVYSRTITVPDLHAPQVTKLSFGAINHRATLWVDGREVGTQTTSYTSSVFDLSDFVRPGRTHQIKVLVEGRKALVGPDGRYTVAEGASWSDDVAQGIFRSAGLQVFPAVHVADAVVRTSVHDRTLSYDTTVTNSTAKTQTITLGGRLSSWNGSRWAYPTLPARKVRVPARSTITVNSGPIRWLAGTNSYWYPNVPYRPGYRAQLHNLTLTINNTMSYAVRFGFREIEQAGDHYELNGVRVNFRGDSLQGANYDNIDFHGRGDAYDTFPGFLAGGWPKAVDNYLRLNYSGVRIHQIPATPYMLDVTDELGLMVQDESAIRGSNNRENFITGRDTMVKHVADLVQRDRNHASVLRWSQANEPQVAFFNNPGAGPAFDETLYATVMKHDTTRPISTDGDSADLPQHDNYTVFCHYDGFSFGQYTESVCGGPAGKPHGQGEFIWSADSTPQGMTWFATATMRMREQGASDSRPYTMLSAWSSIIPGVKRTDMRLEINYPQGPYPIYGEDNLPDPWKNPTLKLIQQAFNPVAVIDTGFWNANKMSDTTGRWPTTPSVIQPGATTRTLSLFNDTFTGTQLNVTWKLTATGRTVDHGTFSTRIALGAHKQQPLTFHTPATNQPLHLELEVSKPGQGVLYRDTTTVYAVAS</sequence>
<dbReference type="Gene3D" id="3.20.20.80">
    <property type="entry name" value="Glycosidases"/>
    <property type="match status" value="1"/>
</dbReference>
<feature type="chain" id="PRO_5045040446" evidence="2">
    <location>
        <begin position="28"/>
        <end position="776"/>
    </location>
</feature>
<keyword evidence="2" id="KW-0732">Signal</keyword>
<dbReference type="SUPFAM" id="SSF49785">
    <property type="entry name" value="Galactose-binding domain-like"/>
    <property type="match status" value="1"/>
</dbReference>
<evidence type="ECO:0000259" key="4">
    <source>
        <dbReference type="Pfam" id="PF02837"/>
    </source>
</evidence>
<accession>A0ABQ4A274</accession>